<sequence length="321" mass="35578">MTKTKRKQQGNRKISPILVIALITVVLGGGYYASASLGWVELNAVTGLFGSGESEPSKPPNEDKLDVFAATKGSEDGASTETTNRELASTVSAKPYTVVEQSELDQMQRLGRGTLPSSNAKAAEWMQQMNGVEVAPQHMFSLHDWLIMQEMEALTPSQEQALSFAASALYEATLRSGVEAVERYTHLALPAGMKGGLDVEYRHADKPFTIYNPFDFPIYLAFESAGSSMAIKANPSEDWRAPVLVIESEQVTQKKIEYVDYNVTAPKRITNGKPARMFRVYDQTDTVNPTLLYKDFYVPVHDEVLLPPTQKQINELYGEKE</sequence>
<comment type="caution">
    <text evidence="1">The sequence shown here is derived from an EMBL/GenBank/DDBJ whole genome shotgun (WGS) entry which is preliminary data.</text>
</comment>
<protein>
    <submittedName>
        <fullName evidence="1">Uncharacterized protein</fullName>
    </submittedName>
</protein>
<evidence type="ECO:0000313" key="1">
    <source>
        <dbReference type="EMBL" id="MFD2672562.1"/>
    </source>
</evidence>
<dbReference type="EMBL" id="JBHUMM010000042">
    <property type="protein sequence ID" value="MFD2672562.1"/>
    <property type="molecule type" value="Genomic_DNA"/>
</dbReference>
<accession>A0ABW5RC71</accession>
<dbReference type="RefSeq" id="WP_379930126.1">
    <property type="nucleotide sequence ID" value="NZ_JBHUMM010000042.1"/>
</dbReference>
<name>A0ABW5RC71_9BACL</name>
<proteinExistence type="predicted"/>
<reference evidence="2" key="1">
    <citation type="journal article" date="2019" name="Int. J. Syst. Evol. Microbiol.">
        <title>The Global Catalogue of Microorganisms (GCM) 10K type strain sequencing project: providing services to taxonomists for standard genome sequencing and annotation.</title>
        <authorList>
            <consortium name="The Broad Institute Genomics Platform"/>
            <consortium name="The Broad Institute Genome Sequencing Center for Infectious Disease"/>
            <person name="Wu L."/>
            <person name="Ma J."/>
        </authorList>
    </citation>
    <scope>NUCLEOTIDE SEQUENCE [LARGE SCALE GENOMIC DNA]</scope>
    <source>
        <strain evidence="2">KCTC 33676</strain>
    </source>
</reference>
<organism evidence="1 2">
    <name type="scientific">Marinicrinis sediminis</name>
    <dbReference type="NCBI Taxonomy" id="1652465"/>
    <lineage>
        <taxon>Bacteria</taxon>
        <taxon>Bacillati</taxon>
        <taxon>Bacillota</taxon>
        <taxon>Bacilli</taxon>
        <taxon>Bacillales</taxon>
        <taxon>Paenibacillaceae</taxon>
    </lineage>
</organism>
<keyword evidence="2" id="KW-1185">Reference proteome</keyword>
<evidence type="ECO:0000313" key="2">
    <source>
        <dbReference type="Proteomes" id="UP001597497"/>
    </source>
</evidence>
<gene>
    <name evidence="1" type="ORF">ACFSUC_13420</name>
</gene>
<dbReference type="Proteomes" id="UP001597497">
    <property type="component" value="Unassembled WGS sequence"/>
</dbReference>